<dbReference type="AlphaFoldDB" id="A0A0E9PN59"/>
<accession>A0A0E9PN59</accession>
<protein>
    <submittedName>
        <fullName evidence="1">Uncharacterized protein</fullName>
    </submittedName>
</protein>
<reference evidence="1" key="1">
    <citation type="submission" date="2014-11" db="EMBL/GenBank/DDBJ databases">
        <authorList>
            <person name="Amaro Gonzalez C."/>
        </authorList>
    </citation>
    <scope>NUCLEOTIDE SEQUENCE</scope>
</reference>
<proteinExistence type="predicted"/>
<evidence type="ECO:0000313" key="1">
    <source>
        <dbReference type="EMBL" id="JAH05520.1"/>
    </source>
</evidence>
<organism evidence="1">
    <name type="scientific">Anguilla anguilla</name>
    <name type="common">European freshwater eel</name>
    <name type="synonym">Muraena anguilla</name>
    <dbReference type="NCBI Taxonomy" id="7936"/>
    <lineage>
        <taxon>Eukaryota</taxon>
        <taxon>Metazoa</taxon>
        <taxon>Chordata</taxon>
        <taxon>Craniata</taxon>
        <taxon>Vertebrata</taxon>
        <taxon>Euteleostomi</taxon>
        <taxon>Actinopterygii</taxon>
        <taxon>Neopterygii</taxon>
        <taxon>Teleostei</taxon>
        <taxon>Anguilliformes</taxon>
        <taxon>Anguillidae</taxon>
        <taxon>Anguilla</taxon>
    </lineage>
</organism>
<sequence length="80" mass="9266">MTEDWEKELEVSHSVLQKVTQRSKHPFTFFFCLTVLFSTKCSLFFKRGQSLSPPPGKSPRTTPKISAHTLILYNEEICFI</sequence>
<dbReference type="EMBL" id="GBXM01103057">
    <property type="protein sequence ID" value="JAH05520.1"/>
    <property type="molecule type" value="Transcribed_RNA"/>
</dbReference>
<reference evidence="1" key="2">
    <citation type="journal article" date="2015" name="Fish Shellfish Immunol.">
        <title>Early steps in the European eel (Anguilla anguilla)-Vibrio vulnificus interaction in the gills: Role of the RtxA13 toxin.</title>
        <authorList>
            <person name="Callol A."/>
            <person name="Pajuelo D."/>
            <person name="Ebbesson L."/>
            <person name="Teles M."/>
            <person name="MacKenzie S."/>
            <person name="Amaro C."/>
        </authorList>
    </citation>
    <scope>NUCLEOTIDE SEQUENCE</scope>
</reference>
<name>A0A0E9PN59_ANGAN</name>